<protein>
    <submittedName>
        <fullName evidence="4">YceI family protein</fullName>
    </submittedName>
</protein>
<dbReference type="RefSeq" id="WP_305990222.1">
    <property type="nucleotide sequence ID" value="NZ_JAVAMP010000001.1"/>
</dbReference>
<feature type="transmembrane region" description="Helical" evidence="2">
    <location>
        <begin position="6"/>
        <end position="24"/>
    </location>
</feature>
<proteinExistence type="inferred from homology"/>
<evidence type="ECO:0000313" key="5">
    <source>
        <dbReference type="Proteomes" id="UP001231941"/>
    </source>
</evidence>
<feature type="domain" description="Lipid/polyisoprenoid-binding YceI-like" evidence="3">
    <location>
        <begin position="71"/>
        <end position="236"/>
    </location>
</feature>
<comment type="caution">
    <text evidence="4">The sequence shown here is derived from an EMBL/GenBank/DDBJ whole genome shotgun (WGS) entry which is preliminary data.</text>
</comment>
<accession>A0ABT9IVT7</accession>
<dbReference type="PANTHER" id="PTHR34406:SF1">
    <property type="entry name" value="PROTEIN YCEI"/>
    <property type="match status" value="1"/>
</dbReference>
<keyword evidence="2" id="KW-0812">Transmembrane</keyword>
<dbReference type="SMART" id="SM00867">
    <property type="entry name" value="YceI"/>
    <property type="match status" value="1"/>
</dbReference>
<evidence type="ECO:0000259" key="3">
    <source>
        <dbReference type="SMART" id="SM00867"/>
    </source>
</evidence>
<evidence type="ECO:0000256" key="2">
    <source>
        <dbReference type="SAM" id="Phobius"/>
    </source>
</evidence>
<dbReference type="Proteomes" id="UP001231941">
    <property type="component" value="Unassembled WGS sequence"/>
</dbReference>
<keyword evidence="2" id="KW-1133">Transmembrane helix</keyword>
<dbReference type="InterPro" id="IPR036761">
    <property type="entry name" value="TTHA0802/YceI-like_sf"/>
</dbReference>
<dbReference type="EMBL" id="JAVAMP010000001">
    <property type="protein sequence ID" value="MDP5272924.1"/>
    <property type="molecule type" value="Genomic_DNA"/>
</dbReference>
<sequence length="240" mass="26935">MKKNKLLISSVIALVIIIGGYFAFDYYAGNHIEINDVFEETEENETMVQDEQPAAQSNTDFTSEELDLNGEWEITEDSNVYLSIKTSKEEVNIQFSDVSGQWNINQNEPNLVEAEATVGITSIDSGNSQRDSHVQGLRFLDAEQFSEATFELQSIEQFPDLWLSGETNSILLKGDLTIKGITNQVTFEAEVLPENDELKLKAETIVTFNDFGMENPHTVVLDTENDVKITLQLVLNNTTI</sequence>
<comment type="similarity">
    <text evidence="1">Belongs to the UPF0312 family.</text>
</comment>
<evidence type="ECO:0000256" key="1">
    <source>
        <dbReference type="ARBA" id="ARBA00008812"/>
    </source>
</evidence>
<keyword evidence="2" id="KW-0472">Membrane</keyword>
<dbReference type="PANTHER" id="PTHR34406">
    <property type="entry name" value="PROTEIN YCEI"/>
    <property type="match status" value="1"/>
</dbReference>
<dbReference type="InterPro" id="IPR007372">
    <property type="entry name" value="Lipid/polyisoprenoid-bd_YceI"/>
</dbReference>
<name>A0ABT9IVT7_9BACL</name>
<keyword evidence="5" id="KW-1185">Reference proteome</keyword>
<dbReference type="SUPFAM" id="SSF101874">
    <property type="entry name" value="YceI-like"/>
    <property type="match status" value="1"/>
</dbReference>
<evidence type="ECO:0000313" key="4">
    <source>
        <dbReference type="EMBL" id="MDP5272924.1"/>
    </source>
</evidence>
<organism evidence="4 5">
    <name type="scientific">Chengkuizengella axinellae</name>
    <dbReference type="NCBI Taxonomy" id="3064388"/>
    <lineage>
        <taxon>Bacteria</taxon>
        <taxon>Bacillati</taxon>
        <taxon>Bacillota</taxon>
        <taxon>Bacilli</taxon>
        <taxon>Bacillales</taxon>
        <taxon>Paenibacillaceae</taxon>
        <taxon>Chengkuizengella</taxon>
    </lineage>
</organism>
<dbReference type="Pfam" id="PF04264">
    <property type="entry name" value="YceI"/>
    <property type="match status" value="1"/>
</dbReference>
<reference evidence="4 5" key="1">
    <citation type="submission" date="2023-08" db="EMBL/GenBank/DDBJ databases">
        <authorList>
            <person name="Park J.-S."/>
        </authorList>
    </citation>
    <scope>NUCLEOTIDE SEQUENCE [LARGE SCALE GENOMIC DNA]</scope>
    <source>
        <strain evidence="4 5">2205SS18-9</strain>
    </source>
</reference>
<gene>
    <name evidence="4" type="ORF">Q5Y73_02285</name>
</gene>
<dbReference type="Gene3D" id="2.40.128.110">
    <property type="entry name" value="Lipid/polyisoprenoid-binding, YceI-like"/>
    <property type="match status" value="1"/>
</dbReference>